<dbReference type="EMBL" id="CP053564">
    <property type="protein sequence ID" value="QJY48873.1"/>
    <property type="molecule type" value="Genomic_DNA"/>
</dbReference>
<dbReference type="Gene3D" id="3.10.450.50">
    <property type="match status" value="1"/>
</dbReference>
<dbReference type="Pfam" id="PF12680">
    <property type="entry name" value="SnoaL_2"/>
    <property type="match status" value="1"/>
</dbReference>
<sequence>MLTPEIIAAREQVLAAHLDGESAKDVDAVLATFGGEPAYDLVSAGKTVRGSDDVRKFLQTFFDSMGPNTHIGEAFYHGDDATAVEVLTVFPDGFDGQQTGQVVEVRSMGVFLFDGAEMHTEKLYADVTPLVPFMPWLLDD</sequence>
<evidence type="ECO:0000313" key="3">
    <source>
        <dbReference type="Proteomes" id="UP000505377"/>
    </source>
</evidence>
<protein>
    <submittedName>
        <fullName evidence="2">SnoaL-like domain-containing protein</fullName>
    </submittedName>
</protein>
<feature type="domain" description="SnoaL-like" evidence="1">
    <location>
        <begin position="16"/>
        <end position="114"/>
    </location>
</feature>
<organism evidence="2 3">
    <name type="scientific">Pseudonocardia broussonetiae</name>
    <dbReference type="NCBI Taxonomy" id="2736640"/>
    <lineage>
        <taxon>Bacteria</taxon>
        <taxon>Bacillati</taxon>
        <taxon>Actinomycetota</taxon>
        <taxon>Actinomycetes</taxon>
        <taxon>Pseudonocardiales</taxon>
        <taxon>Pseudonocardiaceae</taxon>
        <taxon>Pseudonocardia</taxon>
    </lineage>
</organism>
<evidence type="ECO:0000313" key="2">
    <source>
        <dbReference type="EMBL" id="QJY48873.1"/>
    </source>
</evidence>
<dbReference type="InterPro" id="IPR032710">
    <property type="entry name" value="NTF2-like_dom_sf"/>
</dbReference>
<proteinExistence type="predicted"/>
<dbReference type="AlphaFoldDB" id="A0A6M6JNR7"/>
<dbReference type="InterPro" id="IPR037401">
    <property type="entry name" value="SnoaL-like"/>
</dbReference>
<name>A0A6M6JNR7_9PSEU</name>
<dbReference type="SUPFAM" id="SSF54427">
    <property type="entry name" value="NTF2-like"/>
    <property type="match status" value="1"/>
</dbReference>
<reference evidence="2 3" key="1">
    <citation type="submission" date="2020-05" db="EMBL/GenBank/DDBJ databases">
        <authorList>
            <person name="Mo P."/>
        </authorList>
    </citation>
    <scope>NUCLEOTIDE SEQUENCE [LARGE SCALE GENOMIC DNA]</scope>
    <source>
        <strain evidence="2 3">Gen01</strain>
    </source>
</reference>
<gene>
    <name evidence="2" type="ORF">HOP40_26410</name>
</gene>
<accession>A0A6M6JNR7</accession>
<keyword evidence="3" id="KW-1185">Reference proteome</keyword>
<dbReference type="RefSeq" id="WP_172163337.1">
    <property type="nucleotide sequence ID" value="NZ_CP053564.1"/>
</dbReference>
<evidence type="ECO:0000259" key="1">
    <source>
        <dbReference type="Pfam" id="PF12680"/>
    </source>
</evidence>
<dbReference type="Proteomes" id="UP000505377">
    <property type="component" value="Chromosome"/>
</dbReference>
<dbReference type="KEGG" id="pbro:HOP40_26410"/>